<protein>
    <submittedName>
        <fullName evidence="2">Uncharacterized protein</fullName>
    </submittedName>
</protein>
<keyword evidence="1" id="KW-0175">Coiled coil</keyword>
<dbReference type="EMBL" id="OZ034817">
    <property type="protein sequence ID" value="CAL1381934.1"/>
    <property type="molecule type" value="Genomic_DNA"/>
</dbReference>
<feature type="coiled-coil region" evidence="1">
    <location>
        <begin position="35"/>
        <end position="139"/>
    </location>
</feature>
<proteinExistence type="predicted"/>
<keyword evidence="3" id="KW-1185">Reference proteome</keyword>
<dbReference type="Proteomes" id="UP001497516">
    <property type="component" value="Chromosome 4"/>
</dbReference>
<evidence type="ECO:0000313" key="3">
    <source>
        <dbReference type="Proteomes" id="UP001497516"/>
    </source>
</evidence>
<organism evidence="2 3">
    <name type="scientific">Linum trigynum</name>
    <dbReference type="NCBI Taxonomy" id="586398"/>
    <lineage>
        <taxon>Eukaryota</taxon>
        <taxon>Viridiplantae</taxon>
        <taxon>Streptophyta</taxon>
        <taxon>Embryophyta</taxon>
        <taxon>Tracheophyta</taxon>
        <taxon>Spermatophyta</taxon>
        <taxon>Magnoliopsida</taxon>
        <taxon>eudicotyledons</taxon>
        <taxon>Gunneridae</taxon>
        <taxon>Pentapetalae</taxon>
        <taxon>rosids</taxon>
        <taxon>fabids</taxon>
        <taxon>Malpighiales</taxon>
        <taxon>Linaceae</taxon>
        <taxon>Linum</taxon>
    </lineage>
</organism>
<dbReference type="AlphaFoldDB" id="A0AAV2E7T7"/>
<accession>A0AAV2E7T7</accession>
<sequence length="198" mass="22697">MESGDPFADLALTHFHSLLACHRALKDRAETMDRLGSEQAQVVQLQGRVTNAEKRFAHAKEKCKDALPRADELSRKLTDDLAAEQEKVRLEERAAIRAELEKDFEEERKTFIDELDSNREKAEAEKDELKKKIEEPKEKADADKTAIATEAFGAYKKSVAFKQQLADCMYRTIVAVRKKVRPDNPGCHWNTKYIVRHV</sequence>
<evidence type="ECO:0000313" key="2">
    <source>
        <dbReference type="EMBL" id="CAL1381934.1"/>
    </source>
</evidence>
<gene>
    <name evidence="2" type="ORF">LTRI10_LOCUS23286</name>
</gene>
<evidence type="ECO:0000256" key="1">
    <source>
        <dbReference type="SAM" id="Coils"/>
    </source>
</evidence>
<reference evidence="2 3" key="1">
    <citation type="submission" date="2024-04" db="EMBL/GenBank/DDBJ databases">
        <authorList>
            <person name="Fracassetti M."/>
        </authorList>
    </citation>
    <scope>NUCLEOTIDE SEQUENCE [LARGE SCALE GENOMIC DNA]</scope>
</reference>
<name>A0AAV2E7T7_9ROSI</name>